<evidence type="ECO:0000313" key="2">
    <source>
        <dbReference type="EMBL" id="KAK3097091.1"/>
    </source>
</evidence>
<feature type="compositionally biased region" description="Polar residues" evidence="1">
    <location>
        <begin position="309"/>
        <end position="323"/>
    </location>
</feature>
<organism evidence="2 3">
    <name type="scientific">Pinctada imbricata</name>
    <name type="common">Atlantic pearl-oyster</name>
    <name type="synonym">Pinctada martensii</name>
    <dbReference type="NCBI Taxonomy" id="66713"/>
    <lineage>
        <taxon>Eukaryota</taxon>
        <taxon>Metazoa</taxon>
        <taxon>Spiralia</taxon>
        <taxon>Lophotrochozoa</taxon>
        <taxon>Mollusca</taxon>
        <taxon>Bivalvia</taxon>
        <taxon>Autobranchia</taxon>
        <taxon>Pteriomorphia</taxon>
        <taxon>Pterioida</taxon>
        <taxon>Pterioidea</taxon>
        <taxon>Pteriidae</taxon>
        <taxon>Pinctada</taxon>
    </lineage>
</organism>
<reference evidence="2" key="1">
    <citation type="submission" date="2019-08" db="EMBL/GenBank/DDBJ databases">
        <title>The improved chromosome-level genome for the pearl oyster Pinctada fucata martensii using PacBio sequencing and Hi-C.</title>
        <authorList>
            <person name="Zheng Z."/>
        </authorList>
    </citation>
    <scope>NUCLEOTIDE SEQUENCE</scope>
    <source>
        <strain evidence="2">ZZ-2019</strain>
        <tissue evidence="2">Adductor muscle</tissue>
    </source>
</reference>
<dbReference type="AlphaFoldDB" id="A0AA88Y3V7"/>
<protein>
    <submittedName>
        <fullName evidence="2">Uncharacterized protein</fullName>
    </submittedName>
</protein>
<sequence>MTTFMHYDMNQYLTSEIATTYEKVATECFGKGNFHDMNCNGTERYMITGLLYGAKNFTQRGNTTCSFRDTNQDKDVCCSFDDGDCLFEIQDFSNRYKYLFEFSGDTFRSRTITAEHHRAFGCNVEMEFSNYVAIKYDCIKEKRLVHICDTYSGKFHGEVHIFTNPRGILRDFCECTVESESKDPLSVYAVDIRLQQSGERNGSCTENNNNFTISDINNDTTLECEDGKAYGQLERIFDASQGIVNVTLNQENINGSIARSQMVWIKINVWSCSCSSTTDNPAIVTPSSENETSDLSPERIPIPTTTTTGCEQSPTESPAVYTTSEPVNDGYKFTITKMLNIHQTDATTEWGKSTAQDSTERITNGFAGDTIGISRETTDVITAVVVIYTALVVTLVALRMCSSRVLKKQETNCKDKSDTYQSKKKGEIDLEEVKCQDETRQTNEIKDDREDDKNAAAVVADVVHDTILNDFDEEQKKHFDSIIYDIPDQIWNFTPLPAGLLDAQVRVYEDKVDIMRQFGRDVNLDLTNSNTGSFTGSGTYNFFMKIVADNKHVVEDVYGGIQRERFGISRYYGGHPAIGTTGDTLLDVTLWEGTIHHIPWLMGGNLIPIYELLEDPGKKENLKAMTQVYMDKAELRMLHYLLNEKIRMEGSHIGATAILTRITFLMNQYRPNHQDVVEISQSVDIPAWFLRNTRLCHRWEPPDTAAHNCPEGTPHTRCARPGEMTPVYIDRSSNGYGCNVSWSLQSHQYDSWFDDVEICFSWQGSDPEECGGKTEGIRCAKVNAFTDAYYDKTYDQGCALRWMLVIPNKAPWWTESVQLCVSWTPFDSHSNNYYCGGYGEASYGKEFCAKANSWTNFYFDKTSESEGYHRFCKLSWGLKYA</sequence>
<name>A0AA88Y3V7_PINIB</name>
<evidence type="ECO:0000313" key="3">
    <source>
        <dbReference type="Proteomes" id="UP001186944"/>
    </source>
</evidence>
<keyword evidence="3" id="KW-1185">Reference proteome</keyword>
<proteinExistence type="predicted"/>
<gene>
    <name evidence="2" type="ORF">FSP39_006273</name>
</gene>
<dbReference type="Proteomes" id="UP001186944">
    <property type="component" value="Unassembled WGS sequence"/>
</dbReference>
<comment type="caution">
    <text evidence="2">The sequence shown here is derived from an EMBL/GenBank/DDBJ whole genome shotgun (WGS) entry which is preliminary data.</text>
</comment>
<feature type="region of interest" description="Disordered" evidence="1">
    <location>
        <begin position="304"/>
        <end position="323"/>
    </location>
</feature>
<evidence type="ECO:0000256" key="1">
    <source>
        <dbReference type="SAM" id="MobiDB-lite"/>
    </source>
</evidence>
<dbReference type="EMBL" id="VSWD01000007">
    <property type="protein sequence ID" value="KAK3097091.1"/>
    <property type="molecule type" value="Genomic_DNA"/>
</dbReference>
<accession>A0AA88Y3V7</accession>